<comment type="cofactor">
    <cofactor evidence="1">
        <name>Mg(2+)</name>
        <dbReference type="ChEBI" id="CHEBI:18420"/>
    </cofactor>
</comment>
<dbReference type="PIRSF" id="PIRSF006118">
    <property type="entry name" value="KDO8-P_Ptase"/>
    <property type="match status" value="1"/>
</dbReference>
<dbReference type="Pfam" id="PF08282">
    <property type="entry name" value="Hydrolase_3"/>
    <property type="match status" value="1"/>
</dbReference>
<dbReference type="InterPro" id="IPR036412">
    <property type="entry name" value="HAD-like_sf"/>
</dbReference>
<evidence type="ECO:0000256" key="5">
    <source>
        <dbReference type="ARBA" id="ARBA00022801"/>
    </source>
</evidence>
<dbReference type="InterPro" id="IPR010023">
    <property type="entry name" value="KdsC_fam"/>
</dbReference>
<dbReference type="NCBIfam" id="TIGR01670">
    <property type="entry name" value="KdsC-phosphatas"/>
    <property type="match status" value="1"/>
</dbReference>
<comment type="subunit">
    <text evidence="3">Homotetramer.</text>
</comment>
<dbReference type="PANTHER" id="PTHR21485:SF3">
    <property type="entry name" value="N-ACYLNEURAMINATE CYTIDYLYLTRANSFERASE"/>
    <property type="match status" value="1"/>
</dbReference>
<dbReference type="CDD" id="cd01630">
    <property type="entry name" value="HAD_KDO-like"/>
    <property type="match status" value="1"/>
</dbReference>
<dbReference type="Proteomes" id="UP001623600">
    <property type="component" value="Unassembled WGS sequence"/>
</dbReference>
<protein>
    <submittedName>
        <fullName evidence="7">KdsC family phosphatase</fullName>
    </submittedName>
</protein>
<name>A0ABW8S551_9CLOT</name>
<evidence type="ECO:0000313" key="7">
    <source>
        <dbReference type="EMBL" id="MFL0165447.1"/>
    </source>
</evidence>
<keyword evidence="5" id="KW-0378">Hydrolase</keyword>
<proteinExistence type="inferred from homology"/>
<evidence type="ECO:0000256" key="6">
    <source>
        <dbReference type="ARBA" id="ARBA00022842"/>
    </source>
</evidence>
<gene>
    <name evidence="7" type="ORF">ACJDTP_10250</name>
</gene>
<sequence>MKNLRDGERMKELSKVNEFIDIKMLVMDVDGTLTNGDIYISENGEIMKAFNVKDGLGISVLLKEEGVIPAIITGRKSKIIDVRANELGVNEIYQGIDNKVRVLKNIAIKYAIDLNNIAYIGDDINDLECIKICGVTACPQDSSDTIKKYVDYVCKMDGGRGAVREFIEFLFKLRKVQRNEI</sequence>
<accession>A0ABW8S551</accession>
<keyword evidence="8" id="KW-1185">Reference proteome</keyword>
<dbReference type="Gene3D" id="3.40.50.1000">
    <property type="entry name" value="HAD superfamily/HAD-like"/>
    <property type="match status" value="1"/>
</dbReference>
<reference evidence="7 8" key="1">
    <citation type="submission" date="2024-11" db="EMBL/GenBank/DDBJ databases">
        <authorList>
            <person name="Heng Y.C."/>
            <person name="Lim A.C.H."/>
            <person name="Lee J.K.Y."/>
            <person name="Kittelmann S."/>
        </authorList>
    </citation>
    <scope>NUCLEOTIDE SEQUENCE [LARGE SCALE GENOMIC DNA]</scope>
    <source>
        <strain evidence="7 8">WILCCON 0112</strain>
    </source>
</reference>
<organism evidence="7 8">
    <name type="scientific">Candidatus Clostridium helianthi</name>
    <dbReference type="NCBI Taxonomy" id="3381660"/>
    <lineage>
        <taxon>Bacteria</taxon>
        <taxon>Bacillati</taxon>
        <taxon>Bacillota</taxon>
        <taxon>Clostridia</taxon>
        <taxon>Eubacteriales</taxon>
        <taxon>Clostridiaceae</taxon>
        <taxon>Clostridium</taxon>
    </lineage>
</organism>
<evidence type="ECO:0000256" key="2">
    <source>
        <dbReference type="ARBA" id="ARBA00005893"/>
    </source>
</evidence>
<dbReference type="SFLD" id="SFLDG01136">
    <property type="entry name" value="C1.6:_Phosphoserine_Phosphatas"/>
    <property type="match status" value="1"/>
</dbReference>
<keyword evidence="6" id="KW-0460">Magnesium</keyword>
<evidence type="ECO:0000256" key="4">
    <source>
        <dbReference type="ARBA" id="ARBA00022723"/>
    </source>
</evidence>
<dbReference type="EMBL" id="JBJIAB010000010">
    <property type="protein sequence ID" value="MFL0165447.1"/>
    <property type="molecule type" value="Genomic_DNA"/>
</dbReference>
<evidence type="ECO:0000256" key="1">
    <source>
        <dbReference type="ARBA" id="ARBA00001946"/>
    </source>
</evidence>
<keyword evidence="4" id="KW-0479">Metal-binding</keyword>
<dbReference type="SFLD" id="SFLDG01138">
    <property type="entry name" value="C1.6.2:_Deoxy-d-mannose-octulo"/>
    <property type="match status" value="1"/>
</dbReference>
<evidence type="ECO:0000256" key="3">
    <source>
        <dbReference type="ARBA" id="ARBA00011881"/>
    </source>
</evidence>
<evidence type="ECO:0000313" key="8">
    <source>
        <dbReference type="Proteomes" id="UP001623600"/>
    </source>
</evidence>
<dbReference type="InterPro" id="IPR050793">
    <property type="entry name" value="CMP-NeuNAc_synthase"/>
</dbReference>
<dbReference type="SFLD" id="SFLDS00003">
    <property type="entry name" value="Haloacid_Dehalogenase"/>
    <property type="match status" value="1"/>
</dbReference>
<dbReference type="PANTHER" id="PTHR21485">
    <property type="entry name" value="HAD SUPERFAMILY MEMBERS CMAS AND KDSC"/>
    <property type="match status" value="1"/>
</dbReference>
<dbReference type="InterPro" id="IPR023214">
    <property type="entry name" value="HAD_sf"/>
</dbReference>
<comment type="caution">
    <text evidence="7">The sequence shown here is derived from an EMBL/GenBank/DDBJ whole genome shotgun (WGS) entry which is preliminary data.</text>
</comment>
<dbReference type="SUPFAM" id="SSF56784">
    <property type="entry name" value="HAD-like"/>
    <property type="match status" value="1"/>
</dbReference>
<comment type="similarity">
    <text evidence="2">Belongs to the KdsC family.</text>
</comment>